<keyword evidence="1" id="KW-0472">Membrane</keyword>
<proteinExistence type="predicted"/>
<accession>A0A6J7WEM9</accession>
<organism evidence="2">
    <name type="scientific">uncultured Caudovirales phage</name>
    <dbReference type="NCBI Taxonomy" id="2100421"/>
    <lineage>
        <taxon>Viruses</taxon>
        <taxon>Duplodnaviria</taxon>
        <taxon>Heunggongvirae</taxon>
        <taxon>Uroviricota</taxon>
        <taxon>Caudoviricetes</taxon>
        <taxon>Peduoviridae</taxon>
        <taxon>Maltschvirus</taxon>
        <taxon>Maltschvirus maltsch</taxon>
    </lineage>
</organism>
<feature type="transmembrane region" description="Helical" evidence="1">
    <location>
        <begin position="7"/>
        <end position="26"/>
    </location>
</feature>
<sequence length="31" mass="3528">MTDDQCLMFGLAVIFGFGIIILYVIGQDYDR</sequence>
<evidence type="ECO:0000313" key="2">
    <source>
        <dbReference type="EMBL" id="CAB5212435.1"/>
    </source>
</evidence>
<protein>
    <submittedName>
        <fullName evidence="2">Uncharacterized protein</fullName>
    </submittedName>
</protein>
<keyword evidence="1" id="KW-1133">Transmembrane helix</keyword>
<dbReference type="EMBL" id="LR798232">
    <property type="protein sequence ID" value="CAB5212435.1"/>
    <property type="molecule type" value="Genomic_DNA"/>
</dbReference>
<keyword evidence="1" id="KW-0812">Transmembrane</keyword>
<reference evidence="2" key="1">
    <citation type="submission" date="2020-05" db="EMBL/GenBank/DDBJ databases">
        <authorList>
            <person name="Chiriac C."/>
            <person name="Salcher M."/>
            <person name="Ghai R."/>
            <person name="Kavagutti S V."/>
        </authorList>
    </citation>
    <scope>NUCLEOTIDE SEQUENCE</scope>
</reference>
<evidence type="ECO:0000256" key="1">
    <source>
        <dbReference type="SAM" id="Phobius"/>
    </source>
</evidence>
<name>A0A6J7WEM9_9CAUD</name>
<gene>
    <name evidence="2" type="ORF">UFOVP192_17</name>
</gene>